<dbReference type="GO" id="GO:0006935">
    <property type="term" value="P:chemotaxis"/>
    <property type="evidence" value="ECO:0007669"/>
    <property type="project" value="InterPro"/>
</dbReference>
<dbReference type="AlphaFoldDB" id="A0A128A339"/>
<dbReference type="Proteomes" id="UP000196239">
    <property type="component" value="Chromosome 1"/>
</dbReference>
<dbReference type="InterPro" id="IPR036061">
    <property type="entry name" value="CheW-like_dom_sf"/>
</dbReference>
<evidence type="ECO:0000259" key="1">
    <source>
        <dbReference type="PROSITE" id="PS50851"/>
    </source>
</evidence>
<gene>
    <name evidence="2" type="primary">cheW</name>
    <name evidence="2" type="ORF">NDEV_0996</name>
</gene>
<name>A0A128A339_9ARCH</name>
<dbReference type="Gene3D" id="2.40.50.180">
    <property type="entry name" value="CheA-289, Domain 4"/>
    <property type="match status" value="1"/>
</dbReference>
<dbReference type="SMART" id="SM00260">
    <property type="entry name" value="CheW"/>
    <property type="match status" value="1"/>
</dbReference>
<dbReference type="EMBL" id="LN890280">
    <property type="protein sequence ID" value="CUR51761.1"/>
    <property type="molecule type" value="Genomic_DNA"/>
</dbReference>
<dbReference type="PANTHER" id="PTHR22617:SF23">
    <property type="entry name" value="CHEMOTAXIS PROTEIN CHEW"/>
    <property type="match status" value="1"/>
</dbReference>
<reference evidence="3" key="1">
    <citation type="submission" date="2015-10" db="EMBL/GenBank/DDBJ databases">
        <authorList>
            <person name="Lehtovirta-Morley L.E."/>
            <person name="Vieille C."/>
        </authorList>
    </citation>
    <scope>NUCLEOTIDE SEQUENCE [LARGE SCALE GENOMIC DNA]</scope>
</reference>
<dbReference type="InterPro" id="IPR002545">
    <property type="entry name" value="CheW-lke_dom"/>
</dbReference>
<dbReference type="PANTHER" id="PTHR22617">
    <property type="entry name" value="CHEMOTAXIS SENSOR HISTIDINE KINASE-RELATED"/>
    <property type="match status" value="1"/>
</dbReference>
<feature type="domain" description="CheW-like" evidence="1">
    <location>
        <begin position="9"/>
        <end position="155"/>
    </location>
</feature>
<evidence type="ECO:0000313" key="3">
    <source>
        <dbReference type="Proteomes" id="UP000196239"/>
    </source>
</evidence>
<dbReference type="Gene3D" id="2.30.30.40">
    <property type="entry name" value="SH3 Domains"/>
    <property type="match status" value="1"/>
</dbReference>
<dbReference type="GO" id="GO:0007165">
    <property type="term" value="P:signal transduction"/>
    <property type="evidence" value="ECO:0007669"/>
    <property type="project" value="InterPro"/>
</dbReference>
<dbReference type="PROSITE" id="PS50851">
    <property type="entry name" value="CHEW"/>
    <property type="match status" value="1"/>
</dbReference>
<proteinExistence type="predicted"/>
<accession>A0A128A339</accession>
<protein>
    <submittedName>
        <fullName evidence="2">Chemotaxis protein CheW</fullName>
    </submittedName>
</protein>
<organism evidence="2 3">
    <name type="scientific">Nitrosotalea devaniterrae</name>
    <dbReference type="NCBI Taxonomy" id="1078905"/>
    <lineage>
        <taxon>Archaea</taxon>
        <taxon>Nitrososphaerota</taxon>
        <taxon>Nitrososphaeria</taxon>
        <taxon>Nitrosotaleales</taxon>
        <taxon>Nitrosotaleaceae</taxon>
        <taxon>Nitrosotalea</taxon>
    </lineage>
</organism>
<sequence>MSETIIEGNLQIVVFSLLDSKLHKREEYGVLIEQVREIRPLESITKVPNAKSYVLGVMNLRGMIVPVIDVKEKLGFSSDGIPSPKARVLVADVEGQLTGLLIDEVDQVMRITPKEVETSLSGGLESLEYVKGVAKISGRLVVLLDMEKLLKDTTSSVQGA</sequence>
<keyword evidence="3" id="KW-1185">Reference proteome</keyword>
<evidence type="ECO:0000313" key="2">
    <source>
        <dbReference type="EMBL" id="CUR51761.1"/>
    </source>
</evidence>
<dbReference type="GO" id="GO:0005829">
    <property type="term" value="C:cytosol"/>
    <property type="evidence" value="ECO:0007669"/>
    <property type="project" value="TreeGrafter"/>
</dbReference>
<dbReference type="SUPFAM" id="SSF50341">
    <property type="entry name" value="CheW-like"/>
    <property type="match status" value="1"/>
</dbReference>
<dbReference type="Pfam" id="PF01584">
    <property type="entry name" value="CheW"/>
    <property type="match status" value="1"/>
</dbReference>
<dbReference type="InterPro" id="IPR039315">
    <property type="entry name" value="CheW"/>
</dbReference>
<dbReference type="KEGG" id="ndv:NDEV_0996"/>